<evidence type="ECO:0000256" key="1">
    <source>
        <dbReference type="SAM" id="Phobius"/>
    </source>
</evidence>
<evidence type="ECO:0008006" key="4">
    <source>
        <dbReference type="Google" id="ProtNLM"/>
    </source>
</evidence>
<reference evidence="2 3" key="1">
    <citation type="submission" date="2022-06" db="EMBL/GenBank/DDBJ databases">
        <title>Genomic Encyclopedia of Archaeal and Bacterial Type Strains, Phase II (KMG-II): from individual species to whole genera.</title>
        <authorList>
            <person name="Goeker M."/>
        </authorList>
    </citation>
    <scope>NUCLEOTIDE SEQUENCE [LARGE SCALE GENOMIC DNA]</scope>
    <source>
        <strain evidence="2 3">DSM 45037</strain>
    </source>
</reference>
<proteinExistence type="predicted"/>
<dbReference type="RefSeq" id="WP_253655523.1">
    <property type="nucleotide sequence ID" value="NZ_BAAAOE010000001.1"/>
</dbReference>
<dbReference type="EMBL" id="JAMTCG010000005">
    <property type="protein sequence ID" value="MCP2161963.1"/>
    <property type="molecule type" value="Genomic_DNA"/>
</dbReference>
<organism evidence="2 3">
    <name type="scientific">Williamsia serinedens</name>
    <dbReference type="NCBI Taxonomy" id="391736"/>
    <lineage>
        <taxon>Bacteria</taxon>
        <taxon>Bacillati</taxon>
        <taxon>Actinomycetota</taxon>
        <taxon>Actinomycetes</taxon>
        <taxon>Mycobacteriales</taxon>
        <taxon>Nocardiaceae</taxon>
        <taxon>Williamsia</taxon>
    </lineage>
</organism>
<keyword evidence="1" id="KW-0812">Transmembrane</keyword>
<feature type="transmembrane region" description="Helical" evidence="1">
    <location>
        <begin position="69"/>
        <end position="91"/>
    </location>
</feature>
<keyword evidence="1" id="KW-1133">Transmembrane helix</keyword>
<evidence type="ECO:0000313" key="2">
    <source>
        <dbReference type="EMBL" id="MCP2161963.1"/>
    </source>
</evidence>
<accession>A0ABT1H837</accession>
<protein>
    <recommendedName>
        <fullName evidence="4">Integral membrane protein</fullName>
    </recommendedName>
</protein>
<sequence>MRKFVTTLRTGWRSADAIGIRLILASVCALFALSLVQLAVSVVLAPAYVDWFLADHGWATRAEAPPGEVLGIYIGIGVRCVFALFWVFSFTRLVEYVVERSSHAVMVVLAYGLITVVGYGYWVLDGGPWWLTSPRALQVLCGLVILAAIALPGTSSWLRSASTAPLDRHPQDVG</sequence>
<gene>
    <name evidence="2" type="ORF">LX12_003162</name>
</gene>
<feature type="transmembrane region" description="Helical" evidence="1">
    <location>
        <begin position="136"/>
        <end position="158"/>
    </location>
</feature>
<keyword evidence="1" id="KW-0472">Membrane</keyword>
<feature type="transmembrane region" description="Helical" evidence="1">
    <location>
        <begin position="103"/>
        <end position="124"/>
    </location>
</feature>
<dbReference type="Proteomes" id="UP001205740">
    <property type="component" value="Unassembled WGS sequence"/>
</dbReference>
<comment type="caution">
    <text evidence="2">The sequence shown here is derived from an EMBL/GenBank/DDBJ whole genome shotgun (WGS) entry which is preliminary data.</text>
</comment>
<evidence type="ECO:0000313" key="3">
    <source>
        <dbReference type="Proteomes" id="UP001205740"/>
    </source>
</evidence>
<feature type="transmembrane region" description="Helical" evidence="1">
    <location>
        <begin position="21"/>
        <end position="49"/>
    </location>
</feature>
<name>A0ABT1H837_9NOCA</name>
<keyword evidence="3" id="KW-1185">Reference proteome</keyword>